<keyword evidence="4" id="KW-0963">Cytoplasm</keyword>
<keyword evidence="5" id="KW-0646">Protease inhibitor</keyword>
<dbReference type="InterPro" id="IPR023795">
    <property type="entry name" value="Serpin_CS"/>
</dbReference>
<feature type="compositionally biased region" description="Pro residues" evidence="12">
    <location>
        <begin position="14"/>
        <end position="24"/>
    </location>
</feature>
<feature type="domain" description="Serpin" evidence="13">
    <location>
        <begin position="498"/>
        <end position="890"/>
    </location>
</feature>
<comment type="function">
    <text evidence="9">Neutrophil serine protease inhibitor that plays an essential role in the regulation of the innate immune response, inflammation and cellular homeostasis. Acts primarily to protect the cell from proteases released in the cytoplasm during stress or infection. These proteases are important in killing microbes but when released from granules, these potent enzymes also destroy host proteins and contribute to mortality. Regulates the activity of the neutrophil proteases elastase, cathepsin G, proteinase-3, chymase, chymotrypsin, and kallikrein-3. Also acts as a potent intracellular inhibitor of GZMH by directly blocking its proteolytic activity. During inflammation, limits the activity of inflammatory caspases CASP1, CASP4 and CASP5 by suppressing their caspase-recruitment domain (CARD) oligomerization and enzymatic activation. When secreted, promotes the proliferation of beta-cells via its protease inhibitory function.</text>
</comment>
<dbReference type="FunFam" id="3.30.497.10:FF:000004">
    <property type="entry name" value="Serpin family B member 1"/>
    <property type="match status" value="1"/>
</dbReference>
<keyword evidence="15" id="KW-1185">Reference proteome</keyword>
<dbReference type="PANTHER" id="PTHR11461:SF166">
    <property type="entry name" value="SERPIN B8"/>
    <property type="match status" value="1"/>
</dbReference>
<name>A0AA40LN06_CNENI</name>
<feature type="region of interest" description="Disordered" evidence="12">
    <location>
        <begin position="1"/>
        <end position="24"/>
    </location>
</feature>
<evidence type="ECO:0000256" key="6">
    <source>
        <dbReference type="ARBA" id="ARBA00022900"/>
    </source>
</evidence>
<accession>A0AA40LN06</accession>
<dbReference type="InterPro" id="IPR042185">
    <property type="entry name" value="Serpin_sf_2"/>
</dbReference>
<dbReference type="SMART" id="SM00093">
    <property type="entry name" value="SERPIN"/>
    <property type="match status" value="3"/>
</dbReference>
<evidence type="ECO:0000256" key="3">
    <source>
        <dbReference type="ARBA" id="ARBA00006426"/>
    </source>
</evidence>
<evidence type="ECO:0000256" key="2">
    <source>
        <dbReference type="ARBA" id="ARBA00004496"/>
    </source>
</evidence>
<feature type="domain" description="Serpin" evidence="13">
    <location>
        <begin position="84"/>
        <end position="485"/>
    </location>
</feature>
<dbReference type="InterPro" id="IPR023796">
    <property type="entry name" value="Serpin_dom"/>
</dbReference>
<keyword evidence="7" id="KW-0539">Nucleus</keyword>
<evidence type="ECO:0000256" key="4">
    <source>
        <dbReference type="ARBA" id="ARBA00022490"/>
    </source>
</evidence>
<evidence type="ECO:0000259" key="13">
    <source>
        <dbReference type="SMART" id="SM00093"/>
    </source>
</evidence>
<dbReference type="FunFam" id="2.30.39.10:FF:000001">
    <property type="entry name" value="Serpin family B member 2"/>
    <property type="match status" value="2"/>
</dbReference>
<evidence type="ECO:0000313" key="15">
    <source>
        <dbReference type="Proteomes" id="UP001177744"/>
    </source>
</evidence>
<gene>
    <name evidence="14" type="ORF">QTO34_002143</name>
</gene>
<evidence type="ECO:0000256" key="9">
    <source>
        <dbReference type="ARBA" id="ARBA00055154"/>
    </source>
</evidence>
<comment type="caution">
    <text evidence="14">The sequence shown here is derived from an EMBL/GenBank/DDBJ whole genome shotgun (WGS) entry which is preliminary data.</text>
</comment>
<feature type="compositionally biased region" description="Low complexity" evidence="12">
    <location>
        <begin position="835"/>
        <end position="844"/>
    </location>
</feature>
<comment type="subcellular location">
    <subcellularLocation>
        <location evidence="2">Cytoplasm</location>
    </subcellularLocation>
    <subcellularLocation>
        <location evidence="1">Nucleus</location>
    </subcellularLocation>
</comment>
<evidence type="ECO:0000256" key="7">
    <source>
        <dbReference type="ARBA" id="ARBA00023242"/>
    </source>
</evidence>
<dbReference type="Proteomes" id="UP001177744">
    <property type="component" value="Unassembled WGS sequence"/>
</dbReference>
<evidence type="ECO:0000256" key="1">
    <source>
        <dbReference type="ARBA" id="ARBA00004123"/>
    </source>
</evidence>
<dbReference type="GO" id="GO:0005615">
    <property type="term" value="C:extracellular space"/>
    <property type="evidence" value="ECO:0007669"/>
    <property type="project" value="InterPro"/>
</dbReference>
<evidence type="ECO:0000256" key="10">
    <source>
        <dbReference type="ARBA" id="ARBA00059476"/>
    </source>
</evidence>
<dbReference type="Pfam" id="PF00079">
    <property type="entry name" value="Serpin"/>
    <property type="match status" value="3"/>
</dbReference>
<dbReference type="PROSITE" id="PS00284">
    <property type="entry name" value="SERPIN"/>
    <property type="match status" value="2"/>
</dbReference>
<dbReference type="AlphaFoldDB" id="A0AA40LN06"/>
<dbReference type="GO" id="GO:0005737">
    <property type="term" value="C:cytoplasm"/>
    <property type="evidence" value="ECO:0007669"/>
    <property type="project" value="UniProtKB-SubCell"/>
</dbReference>
<proteinExistence type="inferred from homology"/>
<organism evidence="14 15">
    <name type="scientific">Cnephaeus nilssonii</name>
    <name type="common">Northern bat</name>
    <name type="synonym">Eptesicus nilssonii</name>
    <dbReference type="NCBI Taxonomy" id="3371016"/>
    <lineage>
        <taxon>Eukaryota</taxon>
        <taxon>Metazoa</taxon>
        <taxon>Chordata</taxon>
        <taxon>Craniata</taxon>
        <taxon>Vertebrata</taxon>
        <taxon>Euteleostomi</taxon>
        <taxon>Mammalia</taxon>
        <taxon>Eutheria</taxon>
        <taxon>Laurasiatheria</taxon>
        <taxon>Chiroptera</taxon>
        <taxon>Yangochiroptera</taxon>
        <taxon>Vespertilionidae</taxon>
        <taxon>Cnephaeus</taxon>
    </lineage>
</organism>
<comment type="function">
    <text evidence="10">Has an important role in epithelial desmosome-mediated cell-cell adhesion.</text>
</comment>
<dbReference type="FunFam" id="2.30.39.10:FF:000014">
    <property type="entry name" value="Serpin family B member 9"/>
    <property type="match status" value="1"/>
</dbReference>
<dbReference type="Gene3D" id="3.30.497.10">
    <property type="entry name" value="Antithrombin, subunit I, domain 2"/>
    <property type="match status" value="3"/>
</dbReference>
<dbReference type="EMBL" id="JAULJE010000011">
    <property type="protein sequence ID" value="KAK1337513.1"/>
    <property type="molecule type" value="Genomic_DNA"/>
</dbReference>
<evidence type="ECO:0000256" key="11">
    <source>
        <dbReference type="ARBA" id="ARBA00071177"/>
    </source>
</evidence>
<evidence type="ECO:0000313" key="14">
    <source>
        <dbReference type="EMBL" id="KAK1337513.1"/>
    </source>
</evidence>
<dbReference type="SUPFAM" id="SSF56574">
    <property type="entry name" value="Serpins"/>
    <property type="match status" value="3"/>
</dbReference>
<dbReference type="GO" id="GO:0032691">
    <property type="term" value="P:negative regulation of interleukin-1 beta production"/>
    <property type="evidence" value="ECO:0007669"/>
    <property type="project" value="UniProtKB-ARBA"/>
</dbReference>
<evidence type="ECO:0000256" key="8">
    <source>
        <dbReference type="ARBA" id="ARBA00041146"/>
    </source>
</evidence>
<comment type="similarity">
    <text evidence="3">Belongs to the serpin family. Ov-serpin subfamily.</text>
</comment>
<dbReference type="GO" id="GO:0004867">
    <property type="term" value="F:serine-type endopeptidase inhibitor activity"/>
    <property type="evidence" value="ECO:0007669"/>
    <property type="project" value="UniProtKB-KW"/>
</dbReference>
<feature type="region of interest" description="Disordered" evidence="12">
    <location>
        <begin position="834"/>
        <end position="853"/>
    </location>
</feature>
<reference evidence="14" key="1">
    <citation type="submission" date="2023-06" db="EMBL/GenBank/DDBJ databases">
        <title>Reference genome for the Northern bat (Eptesicus nilssonii), a most northern bat species.</title>
        <authorList>
            <person name="Laine V.N."/>
            <person name="Pulliainen A.T."/>
            <person name="Lilley T.M."/>
        </authorList>
    </citation>
    <scope>NUCLEOTIDE SEQUENCE</scope>
    <source>
        <strain evidence="14">BLF_Eptnil</strain>
        <tissue evidence="14">Kidney</tissue>
    </source>
</reference>
<sequence length="1273" mass="143701">MAQTLSSCPHRPNRPPQPPRVPPPPPCLLANCGHSEGRIERKPLPCAEYSLYYTSDDITQNVVSFFRAIETMEDIYVANTIFAINFFKHLANTSTTQNLFFSPWGISSTMVMVYLGAKGNTADQMAKVLQFNTIGVHEVTPMTPENDTSCELMQQMQVTYPDAILKVQAENTIHSGFHALISAINETKGGYILESANKLFGEKTAQFKEEYIRLSEKYYSTEPQEVDFLECAEGARKKINFWVETQTKGKISNLLPKGSVDSNTRMVLVNAVYFKGKWKTPFEKKLSGLYPFRVNSTQSKSVQMMYLHEKLNIGYIEDLKVQILELPYAGDVSMFILLPDGIANVSTGLELLERELTYDNLNNWISKDTMAEDDVEVYIPQFKLEEHYELKPILRSMGMNDAFVKGQANFLGMSEGDELFLSEVFHQATVDVNEEGTEATAGTGAIMSGRTGHGGPQFVADHPFLFFIMHKTTKTILFFGRFIFPMDSLTKSINQFALEFSKKLAESAEGKNIFFSPWGISTSLAMVYLGTRCTTASQIAQVLQFNRDQDIKSYPEGEKKRKTDFNLGKTEEIYSDFQTLISEINNPSNAYILKTANGIYAEKTYPFLNKYLEDMKAYFGAEPQPVNFLGASDQIRKEINSWVESQTEGKILNLLPDDAVDSATRMVLVNALYFKGTWEHQFLVQDTTEKPFRINKTTSKPVQMMSMKKKLPVFHIEKPQATGLQLYYESRALSLFILLPEDISGLDQLEKAATYEKLSEWTSADMMEMYNVKLHLPKFKLEESYDLKSALSSMGMSDAFSQSKADFSGMSPEKNLFLSNVFHKSFVEINEEGTEAAAGSGSEAPRSPRMSPIAGWQSLPSSSHYLQILDILQNETHWARSILVSSINRPSLGINTPSLMDDFGEANGTFAINLLKMLGEEDNSQNVFLSPLSISSALAMVFMGAKGDTAAQMSQALCLNKAGDVHQGFQALLSDVNRSDTQYLLRTANRLFGEKTCDFLPAFKESCQKFYQAELEELSFAKDTEECRKHINDWVAEKTEGKISEILGVGTVDPLTKLVLVNAIYFKGRWKEQFDRKHTRGMPFKVNQEKKTVQMMFKHDKFKMGCVEEVKSQVLELPYVGEELSMVILLPDEDIELAVVEKALTYEKFRAWTDPENMSEIKVQVFLPRLKLEESYDLESFLRSLGMTDAFEETKADFSGMSTKKNVPVSKVVHKCFVEVNEEGTEAAAATAVIRNSRCSRIEPRFCADHPFLFFIRHHKTNSILFCGRFSSP</sequence>
<evidence type="ECO:0000256" key="12">
    <source>
        <dbReference type="SAM" id="MobiDB-lite"/>
    </source>
</evidence>
<dbReference type="GO" id="GO:0005634">
    <property type="term" value="C:nucleus"/>
    <property type="evidence" value="ECO:0007669"/>
    <property type="project" value="UniProtKB-SubCell"/>
</dbReference>
<dbReference type="Gene3D" id="2.30.39.10">
    <property type="entry name" value="Alpha-1-antitrypsin, domain 1"/>
    <property type="match status" value="3"/>
</dbReference>
<dbReference type="InterPro" id="IPR000215">
    <property type="entry name" value="Serpin_fam"/>
</dbReference>
<keyword evidence="6" id="KW-0722">Serine protease inhibitor</keyword>
<feature type="domain" description="Serpin" evidence="13">
    <location>
        <begin position="912"/>
        <end position="1273"/>
    </location>
</feature>
<dbReference type="PANTHER" id="PTHR11461">
    <property type="entry name" value="SERINE PROTEASE INHIBITOR, SERPIN"/>
    <property type="match status" value="1"/>
</dbReference>
<dbReference type="FunFam" id="3.30.497.10:FF:000018">
    <property type="entry name" value="Serpin family B member 8"/>
    <property type="match status" value="1"/>
</dbReference>
<dbReference type="InterPro" id="IPR036186">
    <property type="entry name" value="Serpin_sf"/>
</dbReference>
<dbReference type="InterPro" id="IPR042178">
    <property type="entry name" value="Serpin_sf_1"/>
</dbReference>
<evidence type="ECO:0000256" key="5">
    <source>
        <dbReference type="ARBA" id="ARBA00022690"/>
    </source>
</evidence>
<protein>
    <recommendedName>
        <fullName evidence="8">Serpin B10</fullName>
    </recommendedName>
    <alternativeName>
        <fullName evidence="11">Serpin B8</fullName>
    </alternativeName>
</protein>